<name>A0ABR7X1Q2_9SPHI</name>
<evidence type="ECO:0000256" key="1">
    <source>
        <dbReference type="SAM" id="SignalP"/>
    </source>
</evidence>
<comment type="caution">
    <text evidence="2">The sequence shown here is derived from an EMBL/GenBank/DDBJ whole genome shotgun (WGS) entry which is preliminary data.</text>
</comment>
<sequence length="78" mass="8376">MKTKLFLLTAAICCTAIGSVKSQKAQPNVVQWYTWDTALCYKETSTGTTMYSRCVTPATDGPCITQQSCPPGSETGGF</sequence>
<reference evidence="2 3" key="1">
    <citation type="submission" date="2020-09" db="EMBL/GenBank/DDBJ databases">
        <title>Novel species of Mucilaginibacter isolated from a glacier on the Tibetan Plateau.</title>
        <authorList>
            <person name="Liu Q."/>
            <person name="Xin Y.-H."/>
        </authorList>
    </citation>
    <scope>NUCLEOTIDE SEQUENCE [LARGE SCALE GENOMIC DNA]</scope>
    <source>
        <strain evidence="2 3">ZT4R22</strain>
    </source>
</reference>
<dbReference type="Proteomes" id="UP000606600">
    <property type="component" value="Unassembled WGS sequence"/>
</dbReference>
<feature type="signal peptide" evidence="1">
    <location>
        <begin position="1"/>
        <end position="25"/>
    </location>
</feature>
<gene>
    <name evidence="2" type="ORF">IDJ77_26840</name>
</gene>
<evidence type="ECO:0000313" key="2">
    <source>
        <dbReference type="EMBL" id="MBD1367457.1"/>
    </source>
</evidence>
<keyword evidence="1" id="KW-0732">Signal</keyword>
<organism evidence="2 3">
    <name type="scientific">Mucilaginibacter pankratovii</name>
    <dbReference type="NCBI Taxonomy" id="2772110"/>
    <lineage>
        <taxon>Bacteria</taxon>
        <taxon>Pseudomonadati</taxon>
        <taxon>Bacteroidota</taxon>
        <taxon>Sphingobacteriia</taxon>
        <taxon>Sphingobacteriales</taxon>
        <taxon>Sphingobacteriaceae</taxon>
        <taxon>Mucilaginibacter</taxon>
    </lineage>
</organism>
<evidence type="ECO:0000313" key="3">
    <source>
        <dbReference type="Proteomes" id="UP000606600"/>
    </source>
</evidence>
<dbReference type="EMBL" id="JACWMY010000021">
    <property type="protein sequence ID" value="MBD1367457.1"/>
    <property type="molecule type" value="Genomic_DNA"/>
</dbReference>
<dbReference type="RefSeq" id="WP_191192090.1">
    <property type="nucleotide sequence ID" value="NZ_JACWMY010000021.1"/>
</dbReference>
<protein>
    <submittedName>
        <fullName evidence="2">Uncharacterized protein</fullName>
    </submittedName>
</protein>
<proteinExistence type="predicted"/>
<feature type="chain" id="PRO_5045325738" evidence="1">
    <location>
        <begin position="26"/>
        <end position="78"/>
    </location>
</feature>
<keyword evidence="3" id="KW-1185">Reference proteome</keyword>
<accession>A0ABR7X1Q2</accession>